<dbReference type="OrthoDB" id="2943142at2"/>
<evidence type="ECO:0000256" key="1">
    <source>
        <dbReference type="ARBA" id="ARBA00022737"/>
    </source>
</evidence>
<dbReference type="GO" id="GO:0051260">
    <property type="term" value="P:protein homooligomerization"/>
    <property type="evidence" value="ECO:0007669"/>
    <property type="project" value="InterPro"/>
</dbReference>
<dbReference type="InterPro" id="IPR011658">
    <property type="entry name" value="PA14_dom"/>
</dbReference>
<dbReference type="CDD" id="cd23445">
    <property type="entry name" value="beta-trefoil_Ricin_HA17-like"/>
    <property type="match status" value="1"/>
</dbReference>
<dbReference type="SUPFAM" id="SSF56988">
    <property type="entry name" value="Anthrax protective antigen"/>
    <property type="match status" value="1"/>
</dbReference>
<dbReference type="InterPro" id="IPR000772">
    <property type="entry name" value="Ricin_B_lectin"/>
</dbReference>
<feature type="region of interest" description="Disordered" evidence="3">
    <location>
        <begin position="179"/>
        <end position="216"/>
    </location>
</feature>
<evidence type="ECO:0000256" key="3">
    <source>
        <dbReference type="SAM" id="MobiDB-lite"/>
    </source>
</evidence>
<feature type="repeat" description="Cell wall-binding" evidence="2">
    <location>
        <begin position="655"/>
        <end position="674"/>
    </location>
</feature>
<feature type="region of interest" description="Disordered" evidence="3">
    <location>
        <begin position="316"/>
        <end position="335"/>
    </location>
</feature>
<dbReference type="PROSITE" id="PS51820">
    <property type="entry name" value="PA14"/>
    <property type="match status" value="1"/>
</dbReference>
<dbReference type="InterPro" id="IPR035088">
    <property type="entry name" value="PA_Ca-bd"/>
</dbReference>
<dbReference type="Gene3D" id="2.60.120.240">
    <property type="entry name" value="Protective antigen, heptamerisation domain"/>
    <property type="match status" value="1"/>
</dbReference>
<gene>
    <name evidence="5" type="ORF">EEL30_09520</name>
</gene>
<name>A0A518V680_BRELA</name>
<sequence>MKLPKMYKCLLATALLGPFTTYPEISHAASSEKEVINEQDANFKGLLGYYFNDKELKETALISNSESGDLSVDNDQIDDMLPDELKQFQSAMWTGFIKAGKSGKYTFSTSDNDHTMLWIDNQKVIDQSSSTQKINLEKGKLYKVKITYQPESSSANEFGLQLKWITPAGTEEIIPEGNLLLPDIKNQPENESSRKKRSITATSDDGVEDSDGDGIPDSLEIEGYTLDVKNKKLLLMPWIEKVHGKKVTKFGEPLTKYTSSPMKWSTASDPYSDFAKVSGIIDKKVQVKHPLLAAYPNLQVHMDKFIISKNRNEALENGGNTNSTISGSTSTSNTHSTEASVGAELKVSLLDFGGSVSTNFSDSNSQTVTIDHSSSESLGKNWSKSIGLNAGEAAYFNANIRYVNNGTAPIYEVAPTTSLVLGNNDTIATIKAKENQLANVVLPDRFYPSKDQAAISLQTKDDFGSSPITINKDQLDRLEQTRQMRLETDQVSGYVGVVDPKTKLVSVDKDKQWSHIIPQIEETTARLILKTPDDSEIERRVAAVDPDDMIEQTKPDVTLKEALKLAFGFEDKNGKLYYKNTSIDDFKLVFDEETAENIEKQLEDMETENIYDVQLHARMNILISPKKDEPIVDVEVSGWETIDGEEYYYRFDEMQTGWQTIDGKKYYFKENGVLVPSRVIEDGTYQIKTAVKNTSLVDWNRSDNNITVWETSNGSNQKWKLEYDNSHKAYVIRSLENNDKIMAWNAYQDSTNVFATQFEGKAEHFWIPELIDNGFYILKNKKDPTKVLDVDGSATSNGSNIQVRDYKGTDNQKWKLEQMKAN</sequence>
<keyword evidence="6" id="KW-1185">Reference proteome</keyword>
<reference evidence="5 6" key="1">
    <citation type="submission" date="2018-11" db="EMBL/GenBank/DDBJ databases">
        <title>Phylogenetic determinants of toxin gene distribution in genomes of Brevibacillus laterosporus.</title>
        <authorList>
            <person name="Glare T.R."/>
            <person name="Durrant A."/>
            <person name="Berry C."/>
            <person name="Palma L."/>
            <person name="Ormskirk M."/>
            <person name="Cox M.O."/>
        </authorList>
    </citation>
    <scope>NUCLEOTIDE SEQUENCE [LARGE SCALE GENOMIC DNA]</scope>
    <source>
        <strain evidence="5 6">1821L</strain>
    </source>
</reference>
<dbReference type="Pfam" id="PF01473">
    <property type="entry name" value="Choline_bind_1"/>
    <property type="match status" value="1"/>
</dbReference>
<dbReference type="SMART" id="SM00758">
    <property type="entry name" value="PA14"/>
    <property type="match status" value="1"/>
</dbReference>
<dbReference type="InterPro" id="IPR027439">
    <property type="entry name" value="PA_heptamer_dom"/>
</dbReference>
<dbReference type="InterPro" id="IPR037524">
    <property type="entry name" value="PA14/GLEYA"/>
</dbReference>
<dbReference type="InterPro" id="IPR035331">
    <property type="entry name" value="Binary_toxB_3"/>
</dbReference>
<dbReference type="Pfam" id="PF17476">
    <property type="entry name" value="Binary_toxB_3"/>
    <property type="match status" value="1"/>
</dbReference>
<dbReference type="PROSITE" id="PS51170">
    <property type="entry name" value="CW"/>
    <property type="match status" value="1"/>
</dbReference>
<dbReference type="SMART" id="SM00458">
    <property type="entry name" value="RICIN"/>
    <property type="match status" value="1"/>
</dbReference>
<dbReference type="InterPro" id="IPR018337">
    <property type="entry name" value="Cell_wall/Cho-bd_repeat"/>
</dbReference>
<dbReference type="SUPFAM" id="SSF69360">
    <property type="entry name" value="Cell wall binding repeat"/>
    <property type="match status" value="1"/>
</dbReference>
<dbReference type="InterPro" id="IPR035992">
    <property type="entry name" value="Ricin_B-like_lectins"/>
</dbReference>
<feature type="compositionally biased region" description="Acidic residues" evidence="3">
    <location>
        <begin position="205"/>
        <end position="214"/>
    </location>
</feature>
<dbReference type="PRINTS" id="PR01391">
    <property type="entry name" value="BINARYTOXINB"/>
</dbReference>
<dbReference type="GO" id="GO:0005576">
    <property type="term" value="C:extracellular region"/>
    <property type="evidence" value="ECO:0007669"/>
    <property type="project" value="InterPro"/>
</dbReference>
<evidence type="ECO:0000259" key="4">
    <source>
        <dbReference type="PROSITE" id="PS51820"/>
    </source>
</evidence>
<feature type="domain" description="PA14" evidence="4">
    <location>
        <begin position="41"/>
        <end position="178"/>
    </location>
</feature>
<dbReference type="Pfam" id="PF17475">
    <property type="entry name" value="Binary_toxB_2"/>
    <property type="match status" value="1"/>
</dbReference>
<dbReference type="PROSITE" id="PS50231">
    <property type="entry name" value="RICIN_B_LECTIN"/>
    <property type="match status" value="1"/>
</dbReference>
<dbReference type="Proteomes" id="UP000319432">
    <property type="component" value="Chromosome"/>
</dbReference>
<dbReference type="Gene3D" id="3.10.20.110">
    <property type="match status" value="1"/>
</dbReference>
<keyword evidence="1" id="KW-0677">Repeat</keyword>
<dbReference type="Pfam" id="PF05588">
    <property type="entry name" value="Botulinum_HA-17"/>
    <property type="match status" value="1"/>
</dbReference>
<dbReference type="EMBL" id="CP033464">
    <property type="protein sequence ID" value="QDX92541.1"/>
    <property type="molecule type" value="Genomic_DNA"/>
</dbReference>
<proteinExistence type="predicted"/>
<organism evidence="5 6">
    <name type="scientific">Brevibacillus laterosporus</name>
    <name type="common">Bacillus laterosporus</name>
    <dbReference type="NCBI Taxonomy" id="1465"/>
    <lineage>
        <taxon>Bacteria</taxon>
        <taxon>Bacillati</taxon>
        <taxon>Bacillota</taxon>
        <taxon>Bacilli</taxon>
        <taxon>Bacillales</taxon>
        <taxon>Paenibacillaceae</taxon>
        <taxon>Brevibacillus</taxon>
    </lineage>
</organism>
<dbReference type="InterPro" id="IPR037149">
    <property type="entry name" value="PA_heptamer_dom_sf"/>
</dbReference>
<dbReference type="Gene3D" id="2.10.270.10">
    <property type="entry name" value="Cholin Binding"/>
    <property type="match status" value="1"/>
</dbReference>
<dbReference type="Pfam" id="PF03495">
    <property type="entry name" value="Binary_toxB"/>
    <property type="match status" value="1"/>
</dbReference>
<protein>
    <submittedName>
        <fullName evidence="5">Peptidase</fullName>
    </submittedName>
</protein>
<dbReference type="SUPFAM" id="SSF50370">
    <property type="entry name" value="Ricin B-like lectins"/>
    <property type="match status" value="1"/>
</dbReference>
<evidence type="ECO:0000313" key="5">
    <source>
        <dbReference type="EMBL" id="QDX92541.1"/>
    </source>
</evidence>
<feature type="compositionally biased region" description="Low complexity" evidence="3">
    <location>
        <begin position="317"/>
        <end position="335"/>
    </location>
</feature>
<dbReference type="AlphaFoldDB" id="A0A518V680"/>
<dbReference type="InterPro" id="IPR003896">
    <property type="entry name" value="Bacterial_exotoxin_B"/>
</dbReference>
<evidence type="ECO:0000313" key="6">
    <source>
        <dbReference type="Proteomes" id="UP000319432"/>
    </source>
</evidence>
<accession>A0A518V680</accession>
<evidence type="ECO:0000256" key="2">
    <source>
        <dbReference type="PROSITE-ProRule" id="PRU00591"/>
    </source>
</evidence>
<dbReference type="Gene3D" id="2.80.10.50">
    <property type="match status" value="1"/>
</dbReference>
<dbReference type="Pfam" id="PF07691">
    <property type="entry name" value="PA14"/>
    <property type="match status" value="1"/>
</dbReference>
<dbReference type="Gene3D" id="3.90.182.10">
    <property type="entry name" value="Toxin - Anthrax Protective Antigen,domain 1"/>
    <property type="match status" value="1"/>
</dbReference>